<evidence type="ECO:0000256" key="1">
    <source>
        <dbReference type="ARBA" id="ARBA00004651"/>
    </source>
</evidence>
<dbReference type="InterPro" id="IPR018383">
    <property type="entry name" value="UPF0324_pro"/>
</dbReference>
<feature type="transmembrane region" description="Helical" evidence="7">
    <location>
        <begin position="281"/>
        <end position="300"/>
    </location>
</feature>
<name>A0ABP9MIY2_9GAMM</name>
<evidence type="ECO:0000256" key="7">
    <source>
        <dbReference type="SAM" id="Phobius"/>
    </source>
</evidence>
<dbReference type="EMBL" id="BAABKE010000002">
    <property type="protein sequence ID" value="GAA5096503.1"/>
    <property type="molecule type" value="Genomic_DNA"/>
</dbReference>
<feature type="transmembrane region" description="Helical" evidence="7">
    <location>
        <begin position="7"/>
        <end position="23"/>
    </location>
</feature>
<dbReference type="PANTHER" id="PTHR30106:SF1">
    <property type="entry name" value="UPF0324 MEMBRANE PROTEIN FN0533"/>
    <property type="match status" value="1"/>
</dbReference>
<dbReference type="RefSeq" id="WP_077924803.1">
    <property type="nucleotide sequence ID" value="NZ_BAABKE010000002.1"/>
</dbReference>
<sequence>MKNNHIITGILICFIIGIIAFYLGKSFPLIGGAVFGITIGIALNAIFSKQAESISIGTNFTGKKFLHYAIILLGFEMSISDVISVGLSSLWIMLFTLLATFITAYIVAKILKIDFITGTLIGVGTSICGGSAIAATAPVVNASNQQISYAIATIFLFNIIAVFLFPALGHLLHMHNEAFGIWAGTAINDTSSVLAAAYSYSDESGALATIVKLTRTLIIIPITFGLSIYMAKAQTANTDYKFELTKAIPYFITGFVITTIINSLGFIPSSITHFLAQSGKFLIIVAMVGIGLNTDLAKLLRNGIKPIIMGLVCWTVLSIVALIMLYFMGYI</sequence>
<evidence type="ECO:0000313" key="8">
    <source>
        <dbReference type="EMBL" id="GAA5096503.1"/>
    </source>
</evidence>
<feature type="transmembrane region" description="Helical" evidence="7">
    <location>
        <begin position="179"/>
        <end position="200"/>
    </location>
</feature>
<feature type="transmembrane region" description="Helical" evidence="7">
    <location>
        <begin position="206"/>
        <end position="229"/>
    </location>
</feature>
<proteinExistence type="inferred from homology"/>
<dbReference type="Pfam" id="PF03601">
    <property type="entry name" value="Cons_hypoth698"/>
    <property type="match status" value="1"/>
</dbReference>
<evidence type="ECO:0000256" key="4">
    <source>
        <dbReference type="ARBA" id="ARBA00022692"/>
    </source>
</evidence>
<organism evidence="8 9">
    <name type="scientific">Wohlfahrtiimonas larvae</name>
    <dbReference type="NCBI Taxonomy" id="1157986"/>
    <lineage>
        <taxon>Bacteria</taxon>
        <taxon>Pseudomonadati</taxon>
        <taxon>Pseudomonadota</taxon>
        <taxon>Gammaproteobacteria</taxon>
        <taxon>Cardiobacteriales</taxon>
        <taxon>Ignatzschineriaceae</taxon>
        <taxon>Wohlfahrtiimonas</taxon>
    </lineage>
</organism>
<keyword evidence="3" id="KW-1003">Cell membrane</keyword>
<feature type="transmembrane region" description="Helical" evidence="7">
    <location>
        <begin position="89"/>
        <end position="108"/>
    </location>
</feature>
<gene>
    <name evidence="8" type="ORF">GCM10023338_06960</name>
</gene>
<comment type="caution">
    <text evidence="8">The sequence shown here is derived from an EMBL/GenBank/DDBJ whole genome shotgun (WGS) entry which is preliminary data.</text>
</comment>
<evidence type="ECO:0000313" key="9">
    <source>
        <dbReference type="Proteomes" id="UP001500631"/>
    </source>
</evidence>
<dbReference type="PANTHER" id="PTHR30106">
    <property type="entry name" value="INNER MEMBRANE PROTEIN YEIH-RELATED"/>
    <property type="match status" value="1"/>
</dbReference>
<feature type="transmembrane region" description="Helical" evidence="7">
    <location>
        <begin position="307"/>
        <end position="328"/>
    </location>
</feature>
<protein>
    <submittedName>
        <fullName evidence="8">YeiH family protein</fullName>
    </submittedName>
</protein>
<feature type="transmembrane region" description="Helical" evidence="7">
    <location>
        <begin position="147"/>
        <end position="167"/>
    </location>
</feature>
<evidence type="ECO:0000256" key="2">
    <source>
        <dbReference type="ARBA" id="ARBA00007977"/>
    </source>
</evidence>
<comment type="similarity">
    <text evidence="2">Belongs to the UPF0324 family.</text>
</comment>
<keyword evidence="5 7" id="KW-1133">Transmembrane helix</keyword>
<feature type="transmembrane region" description="Helical" evidence="7">
    <location>
        <begin position="115"/>
        <end position="135"/>
    </location>
</feature>
<accession>A0ABP9MIY2</accession>
<evidence type="ECO:0000256" key="5">
    <source>
        <dbReference type="ARBA" id="ARBA00022989"/>
    </source>
</evidence>
<reference evidence="9" key="1">
    <citation type="journal article" date="2019" name="Int. J. Syst. Evol. Microbiol.">
        <title>The Global Catalogue of Microorganisms (GCM) 10K type strain sequencing project: providing services to taxonomists for standard genome sequencing and annotation.</title>
        <authorList>
            <consortium name="The Broad Institute Genomics Platform"/>
            <consortium name="The Broad Institute Genome Sequencing Center for Infectious Disease"/>
            <person name="Wu L."/>
            <person name="Ma J."/>
        </authorList>
    </citation>
    <scope>NUCLEOTIDE SEQUENCE [LARGE SCALE GENOMIC DNA]</scope>
    <source>
        <strain evidence="9">JCM 18424</strain>
    </source>
</reference>
<feature type="transmembrane region" description="Helical" evidence="7">
    <location>
        <begin position="250"/>
        <end position="275"/>
    </location>
</feature>
<evidence type="ECO:0000256" key="6">
    <source>
        <dbReference type="ARBA" id="ARBA00023136"/>
    </source>
</evidence>
<keyword evidence="9" id="KW-1185">Reference proteome</keyword>
<keyword evidence="4 7" id="KW-0812">Transmembrane</keyword>
<comment type="subcellular location">
    <subcellularLocation>
        <location evidence="1">Cell membrane</location>
        <topology evidence="1">Multi-pass membrane protein</topology>
    </subcellularLocation>
</comment>
<dbReference type="Proteomes" id="UP001500631">
    <property type="component" value="Unassembled WGS sequence"/>
</dbReference>
<feature type="transmembrane region" description="Helical" evidence="7">
    <location>
        <begin position="29"/>
        <end position="47"/>
    </location>
</feature>
<keyword evidence="6 7" id="KW-0472">Membrane</keyword>
<feature type="transmembrane region" description="Helical" evidence="7">
    <location>
        <begin position="65"/>
        <end position="83"/>
    </location>
</feature>
<evidence type="ECO:0000256" key="3">
    <source>
        <dbReference type="ARBA" id="ARBA00022475"/>
    </source>
</evidence>